<keyword evidence="5" id="KW-0028">Amino-acid biosynthesis</keyword>
<evidence type="ECO:0000256" key="4">
    <source>
        <dbReference type="ARBA" id="ARBA00022571"/>
    </source>
</evidence>
<dbReference type="Gene3D" id="3.40.630.10">
    <property type="entry name" value="Zn peptidases"/>
    <property type="match status" value="1"/>
</dbReference>
<comment type="cofactor">
    <cofactor evidence="1">
        <name>Zn(2+)</name>
        <dbReference type="ChEBI" id="CHEBI:29105"/>
    </cofactor>
</comment>
<proteinExistence type="inferred from homology"/>
<keyword evidence="8" id="KW-0862">Zinc</keyword>
<dbReference type="GO" id="GO:0046872">
    <property type="term" value="F:metal ion binding"/>
    <property type="evidence" value="ECO:0007669"/>
    <property type="project" value="UniProtKB-KW"/>
</dbReference>
<keyword evidence="7" id="KW-0378">Hydrolase</keyword>
<evidence type="ECO:0000256" key="3">
    <source>
        <dbReference type="ARBA" id="ARBA00022490"/>
    </source>
</evidence>
<dbReference type="PROSITE" id="PS00758">
    <property type="entry name" value="ARGE_DAPE_CPG2_1"/>
    <property type="match status" value="1"/>
</dbReference>
<dbReference type="Proteomes" id="UP000248916">
    <property type="component" value="Unassembled WGS sequence"/>
</dbReference>
<organism evidence="11 12">
    <name type="scientific">Palleronia aestuarii</name>
    <dbReference type="NCBI Taxonomy" id="568105"/>
    <lineage>
        <taxon>Bacteria</taxon>
        <taxon>Pseudomonadati</taxon>
        <taxon>Pseudomonadota</taxon>
        <taxon>Alphaproteobacteria</taxon>
        <taxon>Rhodobacterales</taxon>
        <taxon>Roseobacteraceae</taxon>
        <taxon>Palleronia</taxon>
    </lineage>
</organism>
<comment type="caution">
    <text evidence="11">The sequence shown here is derived from an EMBL/GenBank/DDBJ whole genome shotgun (WGS) entry which is preliminary data.</text>
</comment>
<dbReference type="SUPFAM" id="SSF53187">
    <property type="entry name" value="Zn-dependent exopeptidases"/>
    <property type="match status" value="1"/>
</dbReference>
<keyword evidence="3" id="KW-0963">Cytoplasm</keyword>
<keyword evidence="12" id="KW-1185">Reference proteome</keyword>
<dbReference type="NCBIfam" id="NF005710">
    <property type="entry name" value="PRK07522.1"/>
    <property type="match status" value="1"/>
</dbReference>
<dbReference type="InterPro" id="IPR010169">
    <property type="entry name" value="AcOrn-deacetyl"/>
</dbReference>
<dbReference type="PANTHER" id="PTHR43808:SF31">
    <property type="entry name" value="N-ACETYL-L-CITRULLINE DEACETYLASE"/>
    <property type="match status" value="1"/>
</dbReference>
<dbReference type="InterPro" id="IPR002933">
    <property type="entry name" value="Peptidase_M20"/>
</dbReference>
<dbReference type="Pfam" id="PF07687">
    <property type="entry name" value="M20_dimer"/>
    <property type="match status" value="1"/>
</dbReference>
<dbReference type="SUPFAM" id="SSF55031">
    <property type="entry name" value="Bacterial exopeptidase dimerisation domain"/>
    <property type="match status" value="1"/>
</dbReference>
<dbReference type="RefSeq" id="WP_111537845.1">
    <property type="nucleotide sequence ID" value="NZ_QKZL01000012.1"/>
</dbReference>
<dbReference type="Pfam" id="PF01546">
    <property type="entry name" value="Peptidase_M20"/>
    <property type="match status" value="1"/>
</dbReference>
<dbReference type="NCBIfam" id="TIGR01892">
    <property type="entry name" value="AcOrn-deacetyl"/>
    <property type="match status" value="1"/>
</dbReference>
<name>A0A2W7N579_9RHOB</name>
<dbReference type="InterPro" id="IPR050072">
    <property type="entry name" value="Peptidase_M20A"/>
</dbReference>
<evidence type="ECO:0000256" key="2">
    <source>
        <dbReference type="ARBA" id="ARBA00005691"/>
    </source>
</evidence>
<gene>
    <name evidence="11" type="ORF">LX81_02734</name>
</gene>
<dbReference type="GO" id="GO:0008777">
    <property type="term" value="F:acetylornithine deacetylase activity"/>
    <property type="evidence" value="ECO:0007669"/>
    <property type="project" value="TreeGrafter"/>
</dbReference>
<comment type="similarity">
    <text evidence="2">Belongs to the peptidase M20A family. ArgE subfamily.</text>
</comment>
<dbReference type="InterPro" id="IPR001261">
    <property type="entry name" value="ArgE/DapE_CS"/>
</dbReference>
<dbReference type="AlphaFoldDB" id="A0A2W7N579"/>
<evidence type="ECO:0000256" key="6">
    <source>
        <dbReference type="ARBA" id="ARBA00022723"/>
    </source>
</evidence>
<evidence type="ECO:0000313" key="11">
    <source>
        <dbReference type="EMBL" id="PZX14883.1"/>
    </source>
</evidence>
<dbReference type="PROSITE" id="PS00759">
    <property type="entry name" value="ARGE_DAPE_CPG2_2"/>
    <property type="match status" value="1"/>
</dbReference>
<evidence type="ECO:0000256" key="5">
    <source>
        <dbReference type="ARBA" id="ARBA00022605"/>
    </source>
</evidence>
<dbReference type="CDD" id="cd03894">
    <property type="entry name" value="M20_ArgE"/>
    <property type="match status" value="1"/>
</dbReference>
<keyword evidence="4" id="KW-0055">Arginine biosynthesis</keyword>
<sequence>MSWRTAELLDRLVAFPTVSRDSNHALIDWLIGHLEGIGARVFRVDDPEDAKSGVFASIGPPGEGGVLLSSHSDVVPADGEGWSSDPFRLRSAEGRLHARRACDMKGFLAASLAAMERAAPLELSEPLKLAVSWDEEVGCVGIAKMVPEIDRTTGRPRYVLVGEPTGLVPVIAHKGKLVMRATCTGVSGHSSMAPAYVNALHLASDLITALREMQAVRIADGPFDPAYRMPHSTLHAGRMSGGTALNVVPERAVVDLELRHLPAEDADAVRDEIVSRADAIAAAYQTTHPDAAIDLEVVTSYPPLDTGEGDDIVRWLGRYVGDARAPAKVDFGTEAGVFAAAGMAAIVCGPGDIADAHRPDESINAEQLRQCDALLERIAHDLVKR</sequence>
<evidence type="ECO:0000256" key="7">
    <source>
        <dbReference type="ARBA" id="ARBA00022801"/>
    </source>
</evidence>
<evidence type="ECO:0000256" key="8">
    <source>
        <dbReference type="ARBA" id="ARBA00022833"/>
    </source>
</evidence>
<dbReference type="EMBL" id="QKZL01000012">
    <property type="protein sequence ID" value="PZX14883.1"/>
    <property type="molecule type" value="Genomic_DNA"/>
</dbReference>
<dbReference type="GO" id="GO:0006526">
    <property type="term" value="P:L-arginine biosynthetic process"/>
    <property type="evidence" value="ECO:0007669"/>
    <property type="project" value="UniProtKB-KW"/>
</dbReference>
<evidence type="ECO:0000313" key="12">
    <source>
        <dbReference type="Proteomes" id="UP000248916"/>
    </source>
</evidence>
<feature type="domain" description="Peptidase M20 dimerisation" evidence="10">
    <location>
        <begin position="171"/>
        <end position="283"/>
    </location>
</feature>
<evidence type="ECO:0000259" key="10">
    <source>
        <dbReference type="Pfam" id="PF07687"/>
    </source>
</evidence>
<reference evidence="11 12" key="1">
    <citation type="submission" date="2018-06" db="EMBL/GenBank/DDBJ databases">
        <title>Genomic Encyclopedia of Archaeal and Bacterial Type Strains, Phase II (KMG-II): from individual species to whole genera.</title>
        <authorList>
            <person name="Goeker M."/>
        </authorList>
    </citation>
    <scope>NUCLEOTIDE SEQUENCE [LARGE SCALE GENOMIC DNA]</scope>
    <source>
        <strain evidence="11 12">DSM 22009</strain>
    </source>
</reference>
<dbReference type="Gene3D" id="3.30.70.360">
    <property type="match status" value="1"/>
</dbReference>
<protein>
    <submittedName>
        <fullName evidence="11">Acetylornithine deacetylase</fullName>
    </submittedName>
</protein>
<evidence type="ECO:0000256" key="9">
    <source>
        <dbReference type="ARBA" id="ARBA00023285"/>
    </source>
</evidence>
<dbReference type="InterPro" id="IPR011650">
    <property type="entry name" value="Peptidase_M20_dimer"/>
</dbReference>
<keyword evidence="6" id="KW-0479">Metal-binding</keyword>
<accession>A0A2W7N579</accession>
<keyword evidence="9" id="KW-0170">Cobalt</keyword>
<dbReference type="PANTHER" id="PTHR43808">
    <property type="entry name" value="ACETYLORNITHINE DEACETYLASE"/>
    <property type="match status" value="1"/>
</dbReference>
<evidence type="ECO:0000256" key="1">
    <source>
        <dbReference type="ARBA" id="ARBA00001947"/>
    </source>
</evidence>
<dbReference type="InterPro" id="IPR036264">
    <property type="entry name" value="Bact_exopeptidase_dim_dom"/>
</dbReference>